<dbReference type="AlphaFoldDB" id="A0A3S3UBX9"/>
<dbReference type="PANTHER" id="PTHR40396">
    <property type="entry name" value="ATPASE-LIKE PROTEIN"/>
    <property type="match status" value="1"/>
</dbReference>
<dbReference type="InterPro" id="IPR003959">
    <property type="entry name" value="ATPase_AAA_core"/>
</dbReference>
<comment type="caution">
    <text evidence="2">The sequence shown here is derived from an EMBL/GenBank/DDBJ whole genome shotgun (WGS) entry which is preliminary data.</text>
</comment>
<dbReference type="InterPro" id="IPR014555">
    <property type="entry name" value="RecF-like"/>
</dbReference>
<reference evidence="2 3" key="1">
    <citation type="submission" date="2017-01" db="EMBL/GenBank/DDBJ databases">
        <title>The cable genome- insights into the physiology and evolution of filamentous bacteria capable of sulfide oxidation via long distance electron transfer.</title>
        <authorList>
            <person name="Schreiber L."/>
            <person name="Bjerg J.T."/>
            <person name="Boggild A."/>
            <person name="Van De Vossenberg J."/>
            <person name="Meysman F."/>
            <person name="Nielsen L.P."/>
            <person name="Schramm A."/>
            <person name="Kjeldsen K.U."/>
        </authorList>
    </citation>
    <scope>NUCLEOTIDE SEQUENCE [LARGE SCALE GENOMIC DNA]</scope>
    <source>
        <strain evidence="2">MCF</strain>
    </source>
</reference>
<protein>
    <submittedName>
        <fullName evidence="2">Putative ATPase</fullName>
    </submittedName>
</protein>
<name>A0A3S3UBX9_9BACT</name>
<dbReference type="PANTHER" id="PTHR40396:SF1">
    <property type="entry name" value="ATPASE AAA-TYPE CORE DOMAIN-CONTAINING PROTEIN"/>
    <property type="match status" value="1"/>
</dbReference>
<dbReference type="SUPFAM" id="SSF52540">
    <property type="entry name" value="P-loop containing nucleoside triphosphate hydrolases"/>
    <property type="match status" value="1"/>
</dbReference>
<dbReference type="InterPro" id="IPR027417">
    <property type="entry name" value="P-loop_NTPase"/>
</dbReference>
<feature type="domain" description="ATPase AAA-type core" evidence="1">
    <location>
        <begin position="35"/>
        <end position="379"/>
    </location>
</feature>
<organism evidence="2 3">
    <name type="scientific">Candidatus Electrothrix aarhusensis</name>
    <dbReference type="NCBI Taxonomy" id="1859131"/>
    <lineage>
        <taxon>Bacteria</taxon>
        <taxon>Pseudomonadati</taxon>
        <taxon>Thermodesulfobacteriota</taxon>
        <taxon>Desulfobulbia</taxon>
        <taxon>Desulfobulbales</taxon>
        <taxon>Desulfobulbaceae</taxon>
        <taxon>Candidatus Electrothrix</taxon>
    </lineage>
</organism>
<dbReference type="GO" id="GO:0016887">
    <property type="term" value="F:ATP hydrolysis activity"/>
    <property type="evidence" value="ECO:0007669"/>
    <property type="project" value="InterPro"/>
</dbReference>
<sequence length="432" mass="49021">MAKIEGFRIKNFRSLKDVTLGRLWNQQKAEPLTPMTAVIGKNGVGKSTLFDAFGFLADALKLGVEEACDSRGRGGFKRIRAQGQHEPIEFEVYYKEAGNARPITYEITIDIDKSGRPFVLKERLRQRRKGQRHGWPFSFLVLNNGKGVVWKGTQGGRQIAEDQRDFDLFHLMESIKSGESEEESRETEVVELEDIRKLGIATLGSLKQHPRISAFRRFIEGWYLSYFTPDAARSLPLAGPQKHLNIHGDNLGNVVQFMEREHPKRFQSILNLIAEKIPGINKIETEATNDGRLLLRFNDKGFQDPFYSQQMSDGTLKVFAYLLLLEDPTPPPFLCIEEPENGLYHKLLESLAQEFREHATGRKGGSQVFITTHQPYLVDALEPSEVWILEKGPDGFSIIRRASKDETVKNLVAEGLPLGGLWYSDYLDAREA</sequence>
<dbReference type="Gene3D" id="3.40.50.300">
    <property type="entry name" value="P-loop containing nucleotide triphosphate hydrolases"/>
    <property type="match status" value="1"/>
</dbReference>
<accession>A0A3S3UBX9</accession>
<keyword evidence="3" id="KW-1185">Reference proteome</keyword>
<evidence type="ECO:0000259" key="1">
    <source>
        <dbReference type="Pfam" id="PF13304"/>
    </source>
</evidence>
<proteinExistence type="predicted"/>
<dbReference type="PIRSF" id="PIRSF029347">
    <property type="entry name" value="RecF"/>
    <property type="match status" value="1"/>
</dbReference>
<dbReference type="GO" id="GO:0005524">
    <property type="term" value="F:ATP binding"/>
    <property type="evidence" value="ECO:0007669"/>
    <property type="project" value="InterPro"/>
</dbReference>
<dbReference type="Proteomes" id="UP000287853">
    <property type="component" value="Unassembled WGS sequence"/>
</dbReference>
<evidence type="ECO:0000313" key="3">
    <source>
        <dbReference type="Proteomes" id="UP000287853"/>
    </source>
</evidence>
<gene>
    <name evidence="2" type="ORF">H206_00279</name>
</gene>
<evidence type="ECO:0000313" key="2">
    <source>
        <dbReference type="EMBL" id="RWX46575.1"/>
    </source>
</evidence>
<dbReference type="EMBL" id="MTKO01000060">
    <property type="protein sequence ID" value="RWX46575.1"/>
    <property type="molecule type" value="Genomic_DNA"/>
</dbReference>
<dbReference type="Pfam" id="PF13304">
    <property type="entry name" value="AAA_21"/>
    <property type="match status" value="1"/>
</dbReference>